<comment type="caution">
    <text evidence="6">The sequence shown here is derived from an EMBL/GenBank/DDBJ whole genome shotgun (WGS) entry which is preliminary data.</text>
</comment>
<dbReference type="InterPro" id="IPR000086">
    <property type="entry name" value="NUDIX_hydrolase_dom"/>
</dbReference>
<dbReference type="PANTHER" id="PTHR43046">
    <property type="entry name" value="GDP-MANNOSE MANNOSYL HYDROLASE"/>
    <property type="match status" value="1"/>
</dbReference>
<reference evidence="6 7" key="1">
    <citation type="submission" date="2013-02" db="EMBL/GenBank/DDBJ databases">
        <title>Whole genome shotgun sequence of Gordonia malaquae NBRC 108250.</title>
        <authorList>
            <person name="Yoshida I."/>
            <person name="Hosoyama A."/>
            <person name="Tsuchikane K."/>
            <person name="Ando Y."/>
            <person name="Baba S."/>
            <person name="Ohji S."/>
            <person name="Hamada M."/>
            <person name="Tamura T."/>
            <person name="Yamazoe A."/>
            <person name="Yamazaki S."/>
            <person name="Fujita N."/>
        </authorList>
    </citation>
    <scope>NUCLEOTIDE SEQUENCE [LARGE SCALE GENOMIC DNA]</scope>
    <source>
        <strain evidence="6 7">NBRC 108250</strain>
    </source>
</reference>
<dbReference type="STRING" id="410332.SAMN04488550_1187"/>
<evidence type="ECO:0000256" key="4">
    <source>
        <dbReference type="RuleBase" id="RU003476"/>
    </source>
</evidence>
<dbReference type="AlphaFoldDB" id="M3VGS4"/>
<dbReference type="Gene3D" id="3.90.79.10">
    <property type="entry name" value="Nucleoside Triphosphate Pyrophosphohydrolase"/>
    <property type="match status" value="1"/>
</dbReference>
<comment type="cofactor">
    <cofactor evidence="1">
        <name>Mg(2+)</name>
        <dbReference type="ChEBI" id="CHEBI:18420"/>
    </cofactor>
</comment>
<sequence length="146" mass="15959">MHFTEYHTRLASYVLLTDRGQILLSRFRGTATQAPCWTMPGGGVEFDESLHDAAVREVYEETGYRIELGAMLDSDHSAVPASATRGPVRLQRFVFAGTITGGVLGTTEIDGTTERAVWMPIADVRALDASDRADVVDLALTHVEPH</sequence>
<dbReference type="EMBL" id="BAOP01000029">
    <property type="protein sequence ID" value="GAC81169.1"/>
    <property type="molecule type" value="Genomic_DNA"/>
</dbReference>
<evidence type="ECO:0000313" key="7">
    <source>
        <dbReference type="Proteomes" id="UP000035009"/>
    </source>
</evidence>
<keyword evidence="3 4" id="KW-0378">Hydrolase</keyword>
<comment type="similarity">
    <text evidence="2 4">Belongs to the Nudix hydrolase family.</text>
</comment>
<evidence type="ECO:0000313" key="6">
    <source>
        <dbReference type="EMBL" id="GAC81169.1"/>
    </source>
</evidence>
<keyword evidence="7" id="KW-1185">Reference proteome</keyword>
<dbReference type="RefSeq" id="WP_008380725.1">
    <property type="nucleotide sequence ID" value="NZ_BAOP01000029.1"/>
</dbReference>
<dbReference type="CDD" id="cd02883">
    <property type="entry name" value="NUDIX_Hydrolase"/>
    <property type="match status" value="1"/>
</dbReference>
<organism evidence="6 7">
    <name type="scientific">Gordonia malaquae NBRC 108250</name>
    <dbReference type="NCBI Taxonomy" id="1223542"/>
    <lineage>
        <taxon>Bacteria</taxon>
        <taxon>Bacillati</taxon>
        <taxon>Actinomycetota</taxon>
        <taxon>Actinomycetes</taxon>
        <taxon>Mycobacteriales</taxon>
        <taxon>Gordoniaceae</taxon>
        <taxon>Gordonia</taxon>
    </lineage>
</organism>
<dbReference type="GO" id="GO:0016787">
    <property type="term" value="F:hydrolase activity"/>
    <property type="evidence" value="ECO:0007669"/>
    <property type="project" value="UniProtKB-KW"/>
</dbReference>
<proteinExistence type="inferred from homology"/>
<name>M3VGS4_GORML</name>
<evidence type="ECO:0000256" key="1">
    <source>
        <dbReference type="ARBA" id="ARBA00001946"/>
    </source>
</evidence>
<dbReference type="OrthoDB" id="9804442at2"/>
<dbReference type="PROSITE" id="PS51462">
    <property type="entry name" value="NUDIX"/>
    <property type="match status" value="1"/>
</dbReference>
<evidence type="ECO:0000256" key="3">
    <source>
        <dbReference type="ARBA" id="ARBA00022801"/>
    </source>
</evidence>
<evidence type="ECO:0000256" key="2">
    <source>
        <dbReference type="ARBA" id="ARBA00005582"/>
    </source>
</evidence>
<dbReference type="PANTHER" id="PTHR43046:SF14">
    <property type="entry name" value="MUTT_NUDIX FAMILY PROTEIN"/>
    <property type="match status" value="1"/>
</dbReference>
<feature type="domain" description="Nudix hydrolase" evidence="5">
    <location>
        <begin position="7"/>
        <end position="141"/>
    </location>
</feature>
<dbReference type="Proteomes" id="UP000035009">
    <property type="component" value="Unassembled WGS sequence"/>
</dbReference>
<dbReference type="InterPro" id="IPR020476">
    <property type="entry name" value="Nudix_hydrolase"/>
</dbReference>
<gene>
    <name evidence="6" type="ORF">GM1_029_00720</name>
</gene>
<dbReference type="eggNOG" id="COG1051">
    <property type="taxonomic scope" value="Bacteria"/>
</dbReference>
<evidence type="ECO:0000259" key="5">
    <source>
        <dbReference type="PROSITE" id="PS51462"/>
    </source>
</evidence>
<dbReference type="PROSITE" id="PS00893">
    <property type="entry name" value="NUDIX_BOX"/>
    <property type="match status" value="1"/>
</dbReference>
<accession>M3VGS4</accession>
<dbReference type="InterPro" id="IPR015797">
    <property type="entry name" value="NUDIX_hydrolase-like_dom_sf"/>
</dbReference>
<dbReference type="SUPFAM" id="SSF55811">
    <property type="entry name" value="Nudix"/>
    <property type="match status" value="1"/>
</dbReference>
<protein>
    <recommendedName>
        <fullName evidence="5">Nudix hydrolase domain-containing protein</fullName>
    </recommendedName>
</protein>
<dbReference type="Pfam" id="PF00293">
    <property type="entry name" value="NUDIX"/>
    <property type="match status" value="1"/>
</dbReference>
<dbReference type="PRINTS" id="PR00502">
    <property type="entry name" value="NUDIXFAMILY"/>
</dbReference>
<dbReference type="InterPro" id="IPR020084">
    <property type="entry name" value="NUDIX_hydrolase_CS"/>
</dbReference>